<dbReference type="RefSeq" id="WP_345326964.1">
    <property type="nucleotide sequence ID" value="NZ_BAABGA010000082.1"/>
</dbReference>
<sequence>MIKLATQICLFIIVVCTIVLAATALPALLGDHLEGKTLILHMMASGGVVTLLPILAILLLGQAIGVQGSNALLQVGFWTTIVTGLLSIASIFGCMMPITSTATIHTLVLIHGYTGFAMVPAVTLLLFGMIRWRRIHSIRSTTPG</sequence>
<organism evidence="2 3">
    <name type="scientific">Novipirellula rosea</name>
    <dbReference type="NCBI Taxonomy" id="1031540"/>
    <lineage>
        <taxon>Bacteria</taxon>
        <taxon>Pseudomonadati</taxon>
        <taxon>Planctomycetota</taxon>
        <taxon>Planctomycetia</taxon>
        <taxon>Pirellulales</taxon>
        <taxon>Pirellulaceae</taxon>
        <taxon>Novipirellula</taxon>
    </lineage>
</organism>
<feature type="transmembrane region" description="Helical" evidence="1">
    <location>
        <begin position="72"/>
        <end position="98"/>
    </location>
</feature>
<gene>
    <name evidence="2" type="ORF">GCM10023156_55070</name>
</gene>
<keyword evidence="1" id="KW-1133">Transmembrane helix</keyword>
<dbReference type="Proteomes" id="UP001500840">
    <property type="component" value="Unassembled WGS sequence"/>
</dbReference>
<keyword evidence="1" id="KW-0812">Transmembrane</keyword>
<keyword evidence="3" id="KW-1185">Reference proteome</keyword>
<evidence type="ECO:0000313" key="2">
    <source>
        <dbReference type="EMBL" id="GAA4466369.1"/>
    </source>
</evidence>
<protein>
    <submittedName>
        <fullName evidence="2">Uncharacterized protein</fullName>
    </submittedName>
</protein>
<feature type="transmembrane region" description="Helical" evidence="1">
    <location>
        <begin position="37"/>
        <end position="60"/>
    </location>
</feature>
<proteinExistence type="predicted"/>
<keyword evidence="1" id="KW-0472">Membrane</keyword>
<accession>A0ABP8NJ38</accession>
<comment type="caution">
    <text evidence="2">The sequence shown here is derived from an EMBL/GenBank/DDBJ whole genome shotgun (WGS) entry which is preliminary data.</text>
</comment>
<evidence type="ECO:0000313" key="3">
    <source>
        <dbReference type="Proteomes" id="UP001500840"/>
    </source>
</evidence>
<name>A0ABP8NJ38_9BACT</name>
<reference evidence="3" key="1">
    <citation type="journal article" date="2019" name="Int. J. Syst. Evol. Microbiol.">
        <title>The Global Catalogue of Microorganisms (GCM) 10K type strain sequencing project: providing services to taxonomists for standard genome sequencing and annotation.</title>
        <authorList>
            <consortium name="The Broad Institute Genomics Platform"/>
            <consortium name="The Broad Institute Genome Sequencing Center for Infectious Disease"/>
            <person name="Wu L."/>
            <person name="Ma J."/>
        </authorList>
    </citation>
    <scope>NUCLEOTIDE SEQUENCE [LARGE SCALE GENOMIC DNA]</scope>
    <source>
        <strain evidence="3">JCM 17759</strain>
    </source>
</reference>
<feature type="transmembrane region" description="Helical" evidence="1">
    <location>
        <begin position="110"/>
        <end position="130"/>
    </location>
</feature>
<evidence type="ECO:0000256" key="1">
    <source>
        <dbReference type="SAM" id="Phobius"/>
    </source>
</evidence>
<dbReference type="EMBL" id="BAABGA010000082">
    <property type="protein sequence ID" value="GAA4466369.1"/>
    <property type="molecule type" value="Genomic_DNA"/>
</dbReference>